<gene>
    <name evidence="7" type="primary">cypC</name>
    <name evidence="7" type="ORF">GCM10011391_09810</name>
</gene>
<comment type="caution">
    <text evidence="7">The sequence shown here is derived from an EMBL/GenBank/DDBJ whole genome shotgun (WGS) entry which is preliminary data.</text>
</comment>
<keyword evidence="2 6" id="KW-0349">Heme</keyword>
<feature type="binding site" description="axial binding residue" evidence="6">
    <location>
        <position position="366"/>
    </location>
    <ligand>
        <name>heme</name>
        <dbReference type="ChEBI" id="CHEBI:30413"/>
    </ligand>
    <ligandPart>
        <name>Fe</name>
        <dbReference type="ChEBI" id="CHEBI:18248"/>
    </ligandPart>
</feature>
<dbReference type="GO" id="GO:0005506">
    <property type="term" value="F:iron ion binding"/>
    <property type="evidence" value="ECO:0007669"/>
    <property type="project" value="InterPro"/>
</dbReference>
<keyword evidence="5 6" id="KW-0408">Iron</keyword>
<dbReference type="Gene3D" id="1.10.630.10">
    <property type="entry name" value="Cytochrome P450"/>
    <property type="match status" value="1"/>
</dbReference>
<evidence type="ECO:0000313" key="7">
    <source>
        <dbReference type="EMBL" id="GGE33189.1"/>
    </source>
</evidence>
<dbReference type="PANTHER" id="PTHR24302:SF15">
    <property type="entry name" value="FATTY-ACID PEROXYGENASE"/>
    <property type="match status" value="1"/>
</dbReference>
<evidence type="ECO:0000256" key="1">
    <source>
        <dbReference type="ARBA" id="ARBA00010617"/>
    </source>
</evidence>
<protein>
    <submittedName>
        <fullName evidence="7">Fatty-acid peroxygenase</fullName>
    </submittedName>
</protein>
<dbReference type="InterPro" id="IPR050705">
    <property type="entry name" value="Cytochrome_P450_3A"/>
</dbReference>
<dbReference type="GO" id="GO:0016705">
    <property type="term" value="F:oxidoreductase activity, acting on paired donors, with incorporation or reduction of molecular oxygen"/>
    <property type="evidence" value="ECO:0007669"/>
    <property type="project" value="InterPro"/>
</dbReference>
<evidence type="ECO:0000256" key="5">
    <source>
        <dbReference type="ARBA" id="ARBA00023004"/>
    </source>
</evidence>
<name>A0A8J2YG77_9BACL</name>
<accession>A0A8J2YG77</accession>
<dbReference type="RefSeq" id="WP_188689989.1">
    <property type="nucleotide sequence ID" value="NZ_BMIR01000003.1"/>
</dbReference>
<dbReference type="SUPFAM" id="SSF48264">
    <property type="entry name" value="Cytochrome P450"/>
    <property type="match status" value="1"/>
</dbReference>
<dbReference type="InterPro" id="IPR001128">
    <property type="entry name" value="Cyt_P450"/>
</dbReference>
<evidence type="ECO:0000256" key="3">
    <source>
        <dbReference type="ARBA" id="ARBA00022723"/>
    </source>
</evidence>
<proteinExistence type="inferred from homology"/>
<organism evidence="7 8">
    <name type="scientific">Pullulanibacillus camelliae</name>
    <dbReference type="NCBI Taxonomy" id="1707096"/>
    <lineage>
        <taxon>Bacteria</taxon>
        <taxon>Bacillati</taxon>
        <taxon>Bacillota</taxon>
        <taxon>Bacilli</taxon>
        <taxon>Bacillales</taxon>
        <taxon>Sporolactobacillaceae</taxon>
        <taxon>Pullulanibacillus</taxon>
    </lineage>
</organism>
<keyword evidence="4" id="KW-0560">Oxidoreductase</keyword>
<evidence type="ECO:0000256" key="2">
    <source>
        <dbReference type="ARBA" id="ARBA00022617"/>
    </source>
</evidence>
<evidence type="ECO:0000256" key="6">
    <source>
        <dbReference type="PIRSR" id="PIRSR602401-1"/>
    </source>
</evidence>
<dbReference type="PANTHER" id="PTHR24302">
    <property type="entry name" value="CYTOCHROME P450 FAMILY 3"/>
    <property type="match status" value="1"/>
</dbReference>
<dbReference type="GO" id="GO:0020037">
    <property type="term" value="F:heme binding"/>
    <property type="evidence" value="ECO:0007669"/>
    <property type="project" value="InterPro"/>
</dbReference>
<reference evidence="7" key="2">
    <citation type="submission" date="2020-09" db="EMBL/GenBank/DDBJ databases">
        <authorList>
            <person name="Sun Q."/>
            <person name="Zhou Y."/>
        </authorList>
    </citation>
    <scope>NUCLEOTIDE SEQUENCE</scope>
    <source>
        <strain evidence="7">CGMCC 1.15371</strain>
    </source>
</reference>
<dbReference type="AlphaFoldDB" id="A0A8J2YG77"/>
<keyword evidence="8" id="KW-1185">Reference proteome</keyword>
<dbReference type="CDD" id="cd11067">
    <property type="entry name" value="CYP152"/>
    <property type="match status" value="1"/>
</dbReference>
<dbReference type="Proteomes" id="UP000628775">
    <property type="component" value="Unassembled WGS sequence"/>
</dbReference>
<dbReference type="InterPro" id="IPR002401">
    <property type="entry name" value="Cyt_P450_E_grp-I"/>
</dbReference>
<dbReference type="Pfam" id="PF00067">
    <property type="entry name" value="p450"/>
    <property type="match status" value="1"/>
</dbReference>
<evidence type="ECO:0000256" key="4">
    <source>
        <dbReference type="ARBA" id="ARBA00023002"/>
    </source>
</evidence>
<evidence type="ECO:0000313" key="8">
    <source>
        <dbReference type="Proteomes" id="UP000628775"/>
    </source>
</evidence>
<dbReference type="GO" id="GO:0004497">
    <property type="term" value="F:monooxygenase activity"/>
    <property type="evidence" value="ECO:0007669"/>
    <property type="project" value="InterPro"/>
</dbReference>
<keyword evidence="3 6" id="KW-0479">Metal-binding</keyword>
<dbReference type="EMBL" id="BMIR01000003">
    <property type="protein sequence ID" value="GGE33189.1"/>
    <property type="molecule type" value="Genomic_DNA"/>
</dbReference>
<comment type="cofactor">
    <cofactor evidence="6">
        <name>heme</name>
        <dbReference type="ChEBI" id="CHEBI:30413"/>
    </cofactor>
</comment>
<reference evidence="7" key="1">
    <citation type="journal article" date="2014" name="Int. J. Syst. Evol. Microbiol.">
        <title>Complete genome sequence of Corynebacterium casei LMG S-19264T (=DSM 44701T), isolated from a smear-ripened cheese.</title>
        <authorList>
            <consortium name="US DOE Joint Genome Institute (JGI-PGF)"/>
            <person name="Walter F."/>
            <person name="Albersmeier A."/>
            <person name="Kalinowski J."/>
            <person name="Ruckert C."/>
        </authorList>
    </citation>
    <scope>NUCLEOTIDE SEQUENCE</scope>
    <source>
        <strain evidence="7">CGMCC 1.15371</strain>
    </source>
</reference>
<sequence length="422" mass="48799">MPSKQQAPKDQAIDSTLDILREGYLFVQNRCRELQSNIFQTRLLGKEAICISGKEAVKIFYDNEKIERHGSVPKRIQKTLFGENAIQTLDGTKHSHRKDLFLSLMTSKRLDKLKKLTRQEWNESLNKWVNQEKVILFDAVQDLLCRISCKWAGIPLEEAEVKERARDFGNMVDAFGAVGPRHWRGRKARQRSEEWITTLVDQIRRGDLSPSEETPAHVMAFYRDPNGQLLDSQMAAIELINILRPIVAVANYITFEALALHTYPEYLPKLRDDKDLAHSQWFVQEVRRFYPFTPFLGAHVKQDFEWENQRFKQGTMVILDAYGTNHDPVIWESPEQFNPERFKHWESDPYSYIPQGGGDPSLGHRCPGEAATIDIMKVSLDVLVNGMKYDVPEDQDLTVDLVKMPTVPKSGFIIRDIWKKAR</sequence>
<dbReference type="InterPro" id="IPR036396">
    <property type="entry name" value="Cyt_P450_sf"/>
</dbReference>
<comment type="similarity">
    <text evidence="1">Belongs to the cytochrome P450 family.</text>
</comment>
<dbReference type="PRINTS" id="PR00463">
    <property type="entry name" value="EP450I"/>
</dbReference>